<feature type="compositionally biased region" description="Basic and acidic residues" evidence="1">
    <location>
        <begin position="152"/>
        <end position="168"/>
    </location>
</feature>
<dbReference type="OrthoDB" id="5974174at2759"/>
<dbReference type="Proteomes" id="UP000276133">
    <property type="component" value="Unassembled WGS sequence"/>
</dbReference>
<evidence type="ECO:0000313" key="2">
    <source>
        <dbReference type="EMBL" id="RNA04440.1"/>
    </source>
</evidence>
<feature type="region of interest" description="Disordered" evidence="1">
    <location>
        <begin position="131"/>
        <end position="196"/>
    </location>
</feature>
<keyword evidence="3" id="KW-1185">Reference proteome</keyword>
<sequence length="196" mass="23427">MQRNKVIHDRQVMASRFKKGDCVWLKVEQIKKGQCKKFIFNWKGPYIVVENIRDTNYVIKPLNKRGRPMVVNRVRLKRHYQSIDRQELPQIENSVNHNKKLNKMREIIKRARTMKVQRVGRENNVRKVNKDVDANKNAQEGNRAQETSNQIEDVKKIPEKFKEKDKNFRAPKINQEIFVPDRPVRSRKPPDRYVAN</sequence>
<feature type="compositionally biased region" description="Polar residues" evidence="1">
    <location>
        <begin position="136"/>
        <end position="151"/>
    </location>
</feature>
<comment type="caution">
    <text evidence="2">The sequence shown here is derived from an EMBL/GenBank/DDBJ whole genome shotgun (WGS) entry which is preliminary data.</text>
</comment>
<dbReference type="EMBL" id="REGN01008109">
    <property type="protein sequence ID" value="RNA04440.1"/>
    <property type="molecule type" value="Genomic_DNA"/>
</dbReference>
<evidence type="ECO:0000256" key="1">
    <source>
        <dbReference type="SAM" id="MobiDB-lite"/>
    </source>
</evidence>
<protein>
    <submittedName>
        <fullName evidence="2">Retrovirus-related Pol poly from transposon</fullName>
    </submittedName>
</protein>
<evidence type="ECO:0000313" key="3">
    <source>
        <dbReference type="Proteomes" id="UP000276133"/>
    </source>
</evidence>
<accession>A0A3M7PZA3</accession>
<dbReference type="AlphaFoldDB" id="A0A3M7PZA3"/>
<proteinExistence type="predicted"/>
<name>A0A3M7PZA3_BRAPC</name>
<gene>
    <name evidence="2" type="ORF">BpHYR1_052033</name>
</gene>
<organism evidence="2 3">
    <name type="scientific">Brachionus plicatilis</name>
    <name type="common">Marine rotifer</name>
    <name type="synonym">Brachionus muelleri</name>
    <dbReference type="NCBI Taxonomy" id="10195"/>
    <lineage>
        <taxon>Eukaryota</taxon>
        <taxon>Metazoa</taxon>
        <taxon>Spiralia</taxon>
        <taxon>Gnathifera</taxon>
        <taxon>Rotifera</taxon>
        <taxon>Eurotatoria</taxon>
        <taxon>Monogononta</taxon>
        <taxon>Pseudotrocha</taxon>
        <taxon>Ploima</taxon>
        <taxon>Brachionidae</taxon>
        <taxon>Brachionus</taxon>
    </lineage>
</organism>
<reference evidence="2 3" key="1">
    <citation type="journal article" date="2018" name="Sci. Rep.">
        <title>Genomic signatures of local adaptation to the degree of environmental predictability in rotifers.</title>
        <authorList>
            <person name="Franch-Gras L."/>
            <person name="Hahn C."/>
            <person name="Garcia-Roger E.M."/>
            <person name="Carmona M.J."/>
            <person name="Serra M."/>
            <person name="Gomez A."/>
        </authorList>
    </citation>
    <scope>NUCLEOTIDE SEQUENCE [LARGE SCALE GENOMIC DNA]</scope>
    <source>
        <strain evidence="2">HYR1</strain>
    </source>
</reference>
<feature type="compositionally biased region" description="Basic and acidic residues" evidence="1">
    <location>
        <begin position="182"/>
        <end position="196"/>
    </location>
</feature>